<dbReference type="KEGG" id="cbr:CBG_21454"/>
<dbReference type="AlphaFoldDB" id="A8Y031"/>
<dbReference type="CTD" id="8591023"/>
<evidence type="ECO:0000313" key="2">
    <source>
        <dbReference type="EMBL" id="CAP38249.2"/>
    </source>
</evidence>
<evidence type="ECO:0000313" key="4">
    <source>
        <dbReference type="WormBase" id="CBG21454"/>
    </source>
</evidence>
<sequence>MESFDLFYMCAAIILKVLSKSKLCYEDVDQKKVEMTISQVSCSKRFSWSMTCFSTKTPTQQFALQDMWHLNFSEKYGAEIDIWSAGIIMAGKCIVYCRFSVNGERNNHGKTHQKGETRKDTDPSNCIATQ</sequence>
<feature type="compositionally biased region" description="Basic and acidic residues" evidence="1">
    <location>
        <begin position="113"/>
        <end position="122"/>
    </location>
</feature>
<dbReference type="WormBase" id="CBG21454">
    <property type="protein sequence ID" value="CBP48912"/>
    <property type="gene ID" value="WBGene00040220"/>
</dbReference>
<dbReference type="GeneID" id="8591023"/>
<reference evidence="2 3" key="1">
    <citation type="journal article" date="2003" name="PLoS Biol.">
        <title>The genome sequence of Caenorhabditis briggsae: a platform for comparative genomics.</title>
        <authorList>
            <person name="Stein L.D."/>
            <person name="Bao Z."/>
            <person name="Blasiar D."/>
            <person name="Blumenthal T."/>
            <person name="Brent M.R."/>
            <person name="Chen N."/>
            <person name="Chinwalla A."/>
            <person name="Clarke L."/>
            <person name="Clee C."/>
            <person name="Coghlan A."/>
            <person name="Coulson A."/>
            <person name="D'Eustachio P."/>
            <person name="Fitch D.H."/>
            <person name="Fulton L.A."/>
            <person name="Fulton R.E."/>
            <person name="Griffiths-Jones S."/>
            <person name="Harris T.W."/>
            <person name="Hillier L.W."/>
            <person name="Kamath R."/>
            <person name="Kuwabara P.E."/>
            <person name="Mardis E.R."/>
            <person name="Marra M.A."/>
            <person name="Miner T.L."/>
            <person name="Minx P."/>
            <person name="Mullikin J.C."/>
            <person name="Plumb R.W."/>
            <person name="Rogers J."/>
            <person name="Schein J.E."/>
            <person name="Sohrmann M."/>
            <person name="Spieth J."/>
            <person name="Stajich J.E."/>
            <person name="Wei C."/>
            <person name="Willey D."/>
            <person name="Wilson R.K."/>
            <person name="Durbin R."/>
            <person name="Waterston R.H."/>
        </authorList>
    </citation>
    <scope>NUCLEOTIDE SEQUENCE [LARGE SCALE GENOMIC DNA]</scope>
    <source>
        <strain evidence="2 3">AF16</strain>
    </source>
</reference>
<name>A8Y031_CAEBR</name>
<accession>A8Y031</accession>
<gene>
    <name evidence="2 4" type="ORF">CBG21454</name>
    <name evidence="2" type="ORF">CBG_21454</name>
</gene>
<protein>
    <submittedName>
        <fullName evidence="2">Protein CBG21454</fullName>
    </submittedName>
</protein>
<evidence type="ECO:0000313" key="3">
    <source>
        <dbReference type="Proteomes" id="UP000008549"/>
    </source>
</evidence>
<organism evidence="2 3">
    <name type="scientific">Caenorhabditis briggsae</name>
    <dbReference type="NCBI Taxonomy" id="6238"/>
    <lineage>
        <taxon>Eukaryota</taxon>
        <taxon>Metazoa</taxon>
        <taxon>Ecdysozoa</taxon>
        <taxon>Nematoda</taxon>
        <taxon>Chromadorea</taxon>
        <taxon>Rhabditida</taxon>
        <taxon>Rhabditina</taxon>
        <taxon>Rhabditomorpha</taxon>
        <taxon>Rhabditoidea</taxon>
        <taxon>Rhabditidae</taxon>
        <taxon>Peloderinae</taxon>
        <taxon>Caenorhabditis</taxon>
    </lineage>
</organism>
<feature type="region of interest" description="Disordered" evidence="1">
    <location>
        <begin position="108"/>
        <end position="130"/>
    </location>
</feature>
<dbReference type="EMBL" id="HE601387">
    <property type="protein sequence ID" value="CAP38249.2"/>
    <property type="molecule type" value="Genomic_DNA"/>
</dbReference>
<keyword evidence="3" id="KW-1185">Reference proteome</keyword>
<proteinExistence type="predicted"/>
<dbReference type="InParanoid" id="A8Y031"/>
<dbReference type="RefSeq" id="XP_045097309.1">
    <property type="nucleotide sequence ID" value="XM_045243076.1"/>
</dbReference>
<evidence type="ECO:0000256" key="1">
    <source>
        <dbReference type="SAM" id="MobiDB-lite"/>
    </source>
</evidence>
<reference evidence="2 3" key="2">
    <citation type="journal article" date="2011" name="PLoS Genet.">
        <title>Caenorhabditis briggsae recombinant inbred line genotypes reveal inter-strain incompatibility and the evolution of recombination.</title>
        <authorList>
            <person name="Ross J.A."/>
            <person name="Koboldt D.C."/>
            <person name="Staisch J.E."/>
            <person name="Chamberlin H.M."/>
            <person name="Gupta B.P."/>
            <person name="Miller R.D."/>
            <person name="Baird S.E."/>
            <person name="Haag E.S."/>
        </authorList>
    </citation>
    <scope>NUCLEOTIDE SEQUENCE [LARGE SCALE GENOMIC DNA]</scope>
    <source>
        <strain evidence="2 3">AF16</strain>
    </source>
</reference>
<dbReference type="Proteomes" id="UP000008549">
    <property type="component" value="Unassembled WGS sequence"/>
</dbReference>
<dbReference type="HOGENOM" id="CLU_2028768_0_0_1"/>